<keyword evidence="2" id="KW-1185">Reference proteome</keyword>
<name>A0ABU4PPT8_9SPHN</name>
<proteinExistence type="predicted"/>
<evidence type="ECO:0000313" key="2">
    <source>
        <dbReference type="Proteomes" id="UP001279660"/>
    </source>
</evidence>
<protein>
    <submittedName>
        <fullName evidence="1">Uncharacterized protein</fullName>
    </submittedName>
</protein>
<accession>A0ABU4PPT8</accession>
<evidence type="ECO:0000313" key="1">
    <source>
        <dbReference type="EMBL" id="MDX5985645.1"/>
    </source>
</evidence>
<organism evidence="1 2">
    <name type="scientific">Sphingomonas echinoides</name>
    <dbReference type="NCBI Taxonomy" id="59803"/>
    <lineage>
        <taxon>Bacteria</taxon>
        <taxon>Pseudomonadati</taxon>
        <taxon>Pseudomonadota</taxon>
        <taxon>Alphaproteobacteria</taxon>
        <taxon>Sphingomonadales</taxon>
        <taxon>Sphingomonadaceae</taxon>
        <taxon>Sphingomonas</taxon>
    </lineage>
</organism>
<reference evidence="1 2" key="1">
    <citation type="submission" date="2023-11" db="EMBL/GenBank/DDBJ databases">
        <title>MicrobeMod: A computational toolkit for identifying prokaryotic methylation and restriction-modification with nanopore sequencing.</title>
        <authorList>
            <person name="Crits-Christoph A."/>
            <person name="Kang S.C."/>
            <person name="Lee H."/>
            <person name="Ostrov N."/>
        </authorList>
    </citation>
    <scope>NUCLEOTIDE SEQUENCE [LARGE SCALE GENOMIC DNA]</scope>
    <source>
        <strain evidence="1 2">ATCC 14820</strain>
    </source>
</reference>
<gene>
    <name evidence="1" type="ORF">SIL82_15420</name>
</gene>
<dbReference type="Proteomes" id="UP001279660">
    <property type="component" value="Unassembled WGS sequence"/>
</dbReference>
<dbReference type="RefSeq" id="WP_154651356.1">
    <property type="nucleotide sequence ID" value="NZ_JAWXXV010000001.1"/>
</dbReference>
<sequence length="103" mass="10795">MSTTKIHVTNVDNELYIIASTGAGSSELLHVKAGYGSPVDVSLVPQYILQGGTYQLTFIGINWGGPAAFKVTVTTDGKDTVYPQAPVGQGIGVVWNQSIAITV</sequence>
<dbReference type="EMBL" id="JAWXXV010000001">
    <property type="protein sequence ID" value="MDX5985645.1"/>
    <property type="molecule type" value="Genomic_DNA"/>
</dbReference>
<comment type="caution">
    <text evidence="1">The sequence shown here is derived from an EMBL/GenBank/DDBJ whole genome shotgun (WGS) entry which is preliminary data.</text>
</comment>